<dbReference type="InterPro" id="IPR019734">
    <property type="entry name" value="TPR_rpt"/>
</dbReference>
<organism evidence="3 4">
    <name type="scientific">Fusobacterium varium ATCC 27725</name>
    <dbReference type="NCBI Taxonomy" id="469618"/>
    <lineage>
        <taxon>Bacteria</taxon>
        <taxon>Fusobacteriati</taxon>
        <taxon>Fusobacteriota</taxon>
        <taxon>Fusobacteriia</taxon>
        <taxon>Fusobacteriales</taxon>
        <taxon>Fusobacteriaceae</taxon>
        <taxon>Fusobacterium</taxon>
    </lineage>
</organism>
<dbReference type="InterPro" id="IPR011990">
    <property type="entry name" value="TPR-like_helical_dom_sf"/>
</dbReference>
<proteinExistence type="predicted"/>
<dbReference type="SMART" id="SM00028">
    <property type="entry name" value="TPR"/>
    <property type="match status" value="2"/>
</dbReference>
<dbReference type="GeneID" id="77468433"/>
<keyword evidence="1" id="KW-0802">TPR repeat</keyword>
<evidence type="ECO:0000256" key="1">
    <source>
        <dbReference type="PROSITE-ProRule" id="PRU00339"/>
    </source>
</evidence>
<gene>
    <name evidence="3" type="ORF">C4N18_10555</name>
</gene>
<evidence type="ECO:0000313" key="4">
    <source>
        <dbReference type="Proteomes" id="UP000241238"/>
    </source>
</evidence>
<dbReference type="Proteomes" id="UP000241238">
    <property type="component" value="Chromosome"/>
</dbReference>
<dbReference type="PROSITE" id="PS50005">
    <property type="entry name" value="TPR"/>
    <property type="match status" value="1"/>
</dbReference>
<feature type="coiled-coil region" evidence="2">
    <location>
        <begin position="173"/>
        <end position="200"/>
    </location>
</feature>
<evidence type="ECO:0000313" key="3">
    <source>
        <dbReference type="EMBL" id="AVQ31626.1"/>
    </source>
</evidence>
<dbReference type="Pfam" id="PF14559">
    <property type="entry name" value="TPR_19"/>
    <property type="match status" value="1"/>
</dbReference>
<reference evidence="4" key="1">
    <citation type="journal article" date="2018" name="MSphere">
        <title>Fusobacterium Genomics Using MinION and Illumina Sequencing Enables Genome Completion and Correction.</title>
        <authorList>
            <person name="Todd S.M."/>
            <person name="Settlage R.E."/>
            <person name="Lahmers K.K."/>
            <person name="Slade D.J."/>
        </authorList>
    </citation>
    <scope>NUCLEOTIDE SEQUENCE [LARGE SCALE GENOMIC DNA]</scope>
    <source>
        <strain evidence="4">ATCC 27725</strain>
    </source>
</reference>
<evidence type="ECO:0008006" key="5">
    <source>
        <dbReference type="Google" id="ProtNLM"/>
    </source>
</evidence>
<feature type="repeat" description="TPR" evidence="1">
    <location>
        <begin position="115"/>
        <end position="148"/>
    </location>
</feature>
<name>A0ABN5JKE4_FUSVA</name>
<keyword evidence="2" id="KW-0175">Coiled coil</keyword>
<protein>
    <recommendedName>
        <fullName evidence="5">Tetratricopeptide repeat protein</fullName>
    </recommendedName>
</protein>
<dbReference type="SUPFAM" id="SSF48452">
    <property type="entry name" value="TPR-like"/>
    <property type="match status" value="1"/>
</dbReference>
<dbReference type="RefSeq" id="WP_005947947.1">
    <property type="nucleotide sequence ID" value="NZ_CP028103.1"/>
</dbReference>
<keyword evidence="4" id="KW-1185">Reference proteome</keyword>
<sequence>MKTILSKETINQLEQMDYLEDILRTLYSGIENNLYTEEEMENDLEAVLWLAYVYINYDTYSAYLKAEYLLKKVEKQGEKSGVWCYRYASSLLFLKKYELALKYCKQATENDPEYPWGWLLLAKMYYKFNEKEKAFKAIENGLKLVPNDYEFTTLKKEIENGESFSKIINHFIDEEYDKSHTDSEDRLERLEKEIAEYKKRYAGRPKQKC</sequence>
<dbReference type="EMBL" id="CP028103">
    <property type="protein sequence ID" value="AVQ31626.1"/>
    <property type="molecule type" value="Genomic_DNA"/>
</dbReference>
<dbReference type="Gene3D" id="1.25.40.10">
    <property type="entry name" value="Tetratricopeptide repeat domain"/>
    <property type="match status" value="1"/>
</dbReference>
<accession>A0ABN5JKE4</accession>
<evidence type="ECO:0000256" key="2">
    <source>
        <dbReference type="SAM" id="Coils"/>
    </source>
</evidence>